<sequence length="255" mass="29568">MQTKTVPIPISESYTLLEDTERGSTIYKAYHNQEQQLVVLRKLRETDQAIFRGTREAEFFRHLKHPHLPQILEFIEIDDELYVVTPFIPGKSFQQLLSEKKCFSGQQLLLWGMQLCSALAYLHSQKIFIHKDIQPSDILLTPEGSICLVDFRVFLSPGRRPVSELRSRRSDIYKIGTSLYHLALGERYSPLEQDNKMDELARILGAPFASVIKKATDRNPSKRFPSAKAMLKSLKSIPRQDRRYCDLLYDIKPDR</sequence>
<dbReference type="RefSeq" id="WP_187302316.1">
    <property type="nucleotide sequence ID" value="NZ_JACRYT010000003.1"/>
</dbReference>
<dbReference type="PROSITE" id="PS50011">
    <property type="entry name" value="PROTEIN_KINASE_DOM"/>
    <property type="match status" value="1"/>
</dbReference>
<keyword evidence="2" id="KW-0418">Kinase</keyword>
<dbReference type="Pfam" id="PF00069">
    <property type="entry name" value="Pkinase"/>
    <property type="match status" value="1"/>
</dbReference>
<dbReference type="GO" id="GO:0004674">
    <property type="term" value="F:protein serine/threonine kinase activity"/>
    <property type="evidence" value="ECO:0007669"/>
    <property type="project" value="TreeGrafter"/>
</dbReference>
<name>A0A923SRE2_9FIRM</name>
<protein>
    <submittedName>
        <fullName evidence="2">Protein kinase</fullName>
    </submittedName>
</protein>
<comment type="caution">
    <text evidence="2">The sequence shown here is derived from an EMBL/GenBank/DDBJ whole genome shotgun (WGS) entry which is preliminary data.</text>
</comment>
<dbReference type="Gene3D" id="1.10.510.10">
    <property type="entry name" value="Transferase(Phosphotransferase) domain 1"/>
    <property type="match status" value="1"/>
</dbReference>
<dbReference type="SUPFAM" id="SSF56112">
    <property type="entry name" value="Protein kinase-like (PK-like)"/>
    <property type="match status" value="1"/>
</dbReference>
<accession>A0A923SRE2</accession>
<dbReference type="InterPro" id="IPR000719">
    <property type="entry name" value="Prot_kinase_dom"/>
</dbReference>
<dbReference type="InterPro" id="IPR011009">
    <property type="entry name" value="Kinase-like_dom_sf"/>
</dbReference>
<evidence type="ECO:0000313" key="3">
    <source>
        <dbReference type="Proteomes" id="UP000602647"/>
    </source>
</evidence>
<keyword evidence="2" id="KW-0808">Transferase</keyword>
<feature type="domain" description="Protein kinase" evidence="1">
    <location>
        <begin position="14"/>
        <end position="255"/>
    </location>
</feature>
<dbReference type="AlphaFoldDB" id="A0A923SRE2"/>
<evidence type="ECO:0000259" key="1">
    <source>
        <dbReference type="PROSITE" id="PS50011"/>
    </source>
</evidence>
<keyword evidence="3" id="KW-1185">Reference proteome</keyword>
<evidence type="ECO:0000313" key="2">
    <source>
        <dbReference type="EMBL" id="MBC6679214.1"/>
    </source>
</evidence>
<organism evidence="2 3">
    <name type="scientific">Zhenpiania hominis</name>
    <dbReference type="NCBI Taxonomy" id="2763644"/>
    <lineage>
        <taxon>Bacteria</taxon>
        <taxon>Bacillati</taxon>
        <taxon>Bacillota</taxon>
        <taxon>Clostridia</taxon>
        <taxon>Peptostreptococcales</taxon>
        <taxon>Anaerovoracaceae</taxon>
        <taxon>Zhenpiania</taxon>
    </lineage>
</organism>
<dbReference type="PANTHER" id="PTHR24361">
    <property type="entry name" value="MITOGEN-ACTIVATED KINASE KINASE KINASE"/>
    <property type="match status" value="1"/>
</dbReference>
<dbReference type="InterPro" id="IPR053235">
    <property type="entry name" value="Ser_Thr_kinase"/>
</dbReference>
<gene>
    <name evidence="2" type="ORF">H9L42_05160</name>
</gene>
<proteinExistence type="predicted"/>
<dbReference type="EMBL" id="JACRYT010000003">
    <property type="protein sequence ID" value="MBC6679214.1"/>
    <property type="molecule type" value="Genomic_DNA"/>
</dbReference>
<reference evidence="2" key="1">
    <citation type="submission" date="2020-08" db="EMBL/GenBank/DDBJ databases">
        <title>Genome public.</title>
        <authorList>
            <person name="Liu C."/>
            <person name="Sun Q."/>
        </authorList>
    </citation>
    <scope>NUCLEOTIDE SEQUENCE</scope>
    <source>
        <strain evidence="2">BX12</strain>
    </source>
</reference>
<dbReference type="Proteomes" id="UP000602647">
    <property type="component" value="Unassembled WGS sequence"/>
</dbReference>
<dbReference type="GO" id="GO:0005737">
    <property type="term" value="C:cytoplasm"/>
    <property type="evidence" value="ECO:0007669"/>
    <property type="project" value="TreeGrafter"/>
</dbReference>
<dbReference type="GO" id="GO:0005524">
    <property type="term" value="F:ATP binding"/>
    <property type="evidence" value="ECO:0007669"/>
    <property type="project" value="InterPro"/>
</dbReference>